<keyword evidence="13" id="KW-0520">NAD</keyword>
<feature type="domain" description="YjeF C-terminal" evidence="21">
    <location>
        <begin position="205"/>
        <end position="471"/>
    </location>
</feature>
<evidence type="ECO:0000256" key="14">
    <source>
        <dbReference type="ARBA" id="ARBA00023235"/>
    </source>
</evidence>
<dbReference type="InterPro" id="IPR036652">
    <property type="entry name" value="YjeF_N_dom_sf"/>
</dbReference>
<proteinExistence type="inferred from homology"/>
<dbReference type="GO" id="GO:0052856">
    <property type="term" value="F:NAD(P)HX epimerase activity"/>
    <property type="evidence" value="ECO:0007669"/>
    <property type="project" value="UniProtKB-EC"/>
</dbReference>
<dbReference type="PANTHER" id="PTHR12592:SF0">
    <property type="entry name" value="ATP-DEPENDENT (S)-NAD(P)H-HYDRATE DEHYDRATASE"/>
    <property type="match status" value="1"/>
</dbReference>
<comment type="catalytic activity">
    <reaction evidence="1">
        <text>(6R)-NADHX = (6S)-NADHX</text>
        <dbReference type="Rhea" id="RHEA:32215"/>
        <dbReference type="ChEBI" id="CHEBI:64074"/>
        <dbReference type="ChEBI" id="CHEBI:64075"/>
        <dbReference type="EC" id="5.1.99.6"/>
    </reaction>
</comment>
<dbReference type="InterPro" id="IPR030677">
    <property type="entry name" value="Nnr"/>
</dbReference>
<comment type="catalytic activity">
    <reaction evidence="2">
        <text>(6R)-NADPHX = (6S)-NADPHX</text>
        <dbReference type="Rhea" id="RHEA:32227"/>
        <dbReference type="ChEBI" id="CHEBI:64076"/>
        <dbReference type="ChEBI" id="CHEBI:64077"/>
        <dbReference type="EC" id="5.1.99.6"/>
    </reaction>
</comment>
<keyword evidence="14 23" id="KW-0413">Isomerase</keyword>
<evidence type="ECO:0000256" key="17">
    <source>
        <dbReference type="ARBA" id="ARBA00025153"/>
    </source>
</evidence>
<comment type="similarity">
    <text evidence="4">In the N-terminal section; belongs to the NnrE/AIBP family.</text>
</comment>
<dbReference type="Pfam" id="PF01256">
    <property type="entry name" value="Carb_kinase"/>
    <property type="match status" value="1"/>
</dbReference>
<dbReference type="PIRSF" id="PIRSF017184">
    <property type="entry name" value="Nnr"/>
    <property type="match status" value="1"/>
</dbReference>
<dbReference type="GO" id="GO:0046872">
    <property type="term" value="F:metal ion binding"/>
    <property type="evidence" value="ECO:0007669"/>
    <property type="project" value="UniProtKB-KW"/>
</dbReference>
<evidence type="ECO:0000256" key="12">
    <source>
        <dbReference type="ARBA" id="ARBA00022958"/>
    </source>
</evidence>
<evidence type="ECO:0000256" key="20">
    <source>
        <dbReference type="ARBA" id="ARBA00049209"/>
    </source>
</evidence>
<dbReference type="PROSITE" id="PS51383">
    <property type="entry name" value="YJEF_C_3"/>
    <property type="match status" value="1"/>
</dbReference>
<dbReference type="EC" id="5.1.99.6" evidence="6"/>
<evidence type="ECO:0000256" key="8">
    <source>
        <dbReference type="ARBA" id="ARBA00022723"/>
    </source>
</evidence>
<comment type="cofactor">
    <cofactor evidence="3">
        <name>K(+)</name>
        <dbReference type="ChEBI" id="CHEBI:29103"/>
    </cofactor>
</comment>
<comment type="function">
    <text evidence="17">Bifunctional enzyme that catalyzes the epimerization of the S- and R-forms of NAD(P)HX and the dehydration of the S-form of NAD(P)HX at the expense of ADP, which is converted to AMP. This allows the repair of both epimers of NAD(P)HX, a damaged form of NAD(P)H that is a result of enzymatic or heat-dependent hydration.</text>
</comment>
<dbReference type="SUPFAM" id="SSF53613">
    <property type="entry name" value="Ribokinase-like"/>
    <property type="match status" value="1"/>
</dbReference>
<evidence type="ECO:0000256" key="4">
    <source>
        <dbReference type="ARBA" id="ARBA00006001"/>
    </source>
</evidence>
<evidence type="ECO:0000256" key="1">
    <source>
        <dbReference type="ARBA" id="ARBA00000013"/>
    </source>
</evidence>
<sequence>MERILSVAAMIEVDASSQRPVDHLMDAAGYGVALSAASMGIGYASVVHVLAGSGNNGGDGYVAARYLRRRGAAVTVHALSAPKAGSPAARAADAAVQAGVRVISLGGVHSGDLVIDALFGTGFRGTLPGEVLPWIASGIAVLAVDVPSGVSGDTGTVEGPAFTAKRTATFHALKTGHVLGEGPDRCGEIDVYDIGLEGGTPAMYRFATRDVVVPHRARTAHKWSAGAVATIGGVPGLTGAALLAARSAIVSGAGVSSILTTAATVSAYESLAPDLVTIQASESSSWRDHASEVLALMGRYDTLVLGPGLEPVSSVFVERIIRQFDGTVVVDAGALNALPRWDVLGERTGPTVITPHAGEFKRLTGDEPTPEAARWLHDATGAVVVLKGNPTFVTGEDQLVVDTGGPELATIGTGDVLAGMIGAFTASGIPTLNAVAGAAYLHGLAGSRLASRQTVTAPDLIREVGVVVAEFVRGATPAVRS</sequence>
<evidence type="ECO:0000256" key="15">
    <source>
        <dbReference type="ARBA" id="ARBA00023239"/>
    </source>
</evidence>
<evidence type="ECO:0000256" key="10">
    <source>
        <dbReference type="ARBA" id="ARBA00022840"/>
    </source>
</evidence>
<dbReference type="PROSITE" id="PS51385">
    <property type="entry name" value="YJEF_N"/>
    <property type="match status" value="1"/>
</dbReference>
<comment type="similarity">
    <text evidence="5">In the C-terminal section; belongs to the NnrD/CARKD family.</text>
</comment>
<accession>A0A3B0RTH6</accession>
<comment type="catalytic activity">
    <reaction evidence="19">
        <text>(6S)-NADHX + ADP = AMP + phosphate + NADH + H(+)</text>
        <dbReference type="Rhea" id="RHEA:32223"/>
        <dbReference type="ChEBI" id="CHEBI:15378"/>
        <dbReference type="ChEBI" id="CHEBI:43474"/>
        <dbReference type="ChEBI" id="CHEBI:57945"/>
        <dbReference type="ChEBI" id="CHEBI:64074"/>
        <dbReference type="ChEBI" id="CHEBI:456215"/>
        <dbReference type="ChEBI" id="CHEBI:456216"/>
        <dbReference type="EC" id="4.2.1.136"/>
    </reaction>
</comment>
<evidence type="ECO:0000313" key="23">
    <source>
        <dbReference type="EMBL" id="VAV96720.1"/>
    </source>
</evidence>
<reference evidence="23" key="1">
    <citation type="submission" date="2018-06" db="EMBL/GenBank/DDBJ databases">
        <authorList>
            <person name="Zhirakovskaya E."/>
        </authorList>
    </citation>
    <scope>NUCLEOTIDE SEQUENCE</scope>
</reference>
<dbReference type="HAMAP" id="MF_01965">
    <property type="entry name" value="NADHX_dehydratase"/>
    <property type="match status" value="1"/>
</dbReference>
<dbReference type="EC" id="4.2.1.136" evidence="7"/>
<keyword evidence="8" id="KW-0479">Metal-binding</keyword>
<keyword evidence="15 23" id="KW-0456">Lyase</keyword>
<dbReference type="GO" id="GO:0110051">
    <property type="term" value="P:metabolite repair"/>
    <property type="evidence" value="ECO:0007669"/>
    <property type="project" value="TreeGrafter"/>
</dbReference>
<evidence type="ECO:0000256" key="5">
    <source>
        <dbReference type="ARBA" id="ARBA00009524"/>
    </source>
</evidence>
<keyword evidence="10" id="KW-0067">ATP-binding</keyword>
<evidence type="ECO:0000256" key="7">
    <source>
        <dbReference type="ARBA" id="ARBA00013129"/>
    </source>
</evidence>
<dbReference type="InterPro" id="IPR029056">
    <property type="entry name" value="Ribokinase-like"/>
</dbReference>
<evidence type="ECO:0000256" key="19">
    <source>
        <dbReference type="ARBA" id="ARBA00048238"/>
    </source>
</evidence>
<comment type="catalytic activity">
    <reaction evidence="20">
        <text>(6S)-NADPHX + ADP = AMP + phosphate + NADPH + H(+)</text>
        <dbReference type="Rhea" id="RHEA:32235"/>
        <dbReference type="ChEBI" id="CHEBI:15378"/>
        <dbReference type="ChEBI" id="CHEBI:43474"/>
        <dbReference type="ChEBI" id="CHEBI:57783"/>
        <dbReference type="ChEBI" id="CHEBI:64076"/>
        <dbReference type="ChEBI" id="CHEBI:456215"/>
        <dbReference type="ChEBI" id="CHEBI:456216"/>
        <dbReference type="EC" id="4.2.1.136"/>
    </reaction>
</comment>
<feature type="domain" description="YjeF N-terminal" evidence="22">
    <location>
        <begin position="8"/>
        <end position="202"/>
    </location>
</feature>
<dbReference type="InterPro" id="IPR004443">
    <property type="entry name" value="YjeF_N_dom"/>
</dbReference>
<dbReference type="HAMAP" id="MF_01966">
    <property type="entry name" value="NADHX_epimerase"/>
    <property type="match status" value="1"/>
</dbReference>
<dbReference type="PANTHER" id="PTHR12592">
    <property type="entry name" value="ATP-DEPENDENT (S)-NAD(P)H-HYDRATE DEHYDRATASE FAMILY MEMBER"/>
    <property type="match status" value="1"/>
</dbReference>
<evidence type="ECO:0000256" key="18">
    <source>
        <dbReference type="ARBA" id="ARBA00032624"/>
    </source>
</evidence>
<keyword evidence="11" id="KW-0521">NADP</keyword>
<organism evidence="23">
    <name type="scientific">hydrothermal vent metagenome</name>
    <dbReference type="NCBI Taxonomy" id="652676"/>
    <lineage>
        <taxon>unclassified sequences</taxon>
        <taxon>metagenomes</taxon>
        <taxon>ecological metagenomes</taxon>
    </lineage>
</organism>
<evidence type="ECO:0000259" key="21">
    <source>
        <dbReference type="PROSITE" id="PS51383"/>
    </source>
</evidence>
<evidence type="ECO:0000256" key="13">
    <source>
        <dbReference type="ARBA" id="ARBA00023027"/>
    </source>
</evidence>
<evidence type="ECO:0000256" key="2">
    <source>
        <dbReference type="ARBA" id="ARBA00000909"/>
    </source>
</evidence>
<keyword evidence="16" id="KW-0511">Multifunctional enzyme</keyword>
<evidence type="ECO:0000256" key="6">
    <source>
        <dbReference type="ARBA" id="ARBA00012228"/>
    </source>
</evidence>
<dbReference type="Pfam" id="PF03853">
    <property type="entry name" value="YjeF_N"/>
    <property type="match status" value="1"/>
</dbReference>
<evidence type="ECO:0000256" key="16">
    <source>
        <dbReference type="ARBA" id="ARBA00023268"/>
    </source>
</evidence>
<dbReference type="Gene3D" id="3.40.50.10260">
    <property type="entry name" value="YjeF N-terminal domain"/>
    <property type="match status" value="1"/>
</dbReference>
<name>A0A3B0RTH6_9ZZZZ</name>
<dbReference type="EMBL" id="UOEI01000185">
    <property type="protein sequence ID" value="VAV96720.1"/>
    <property type="molecule type" value="Genomic_DNA"/>
</dbReference>
<dbReference type="CDD" id="cd01171">
    <property type="entry name" value="YXKO-related"/>
    <property type="match status" value="1"/>
</dbReference>
<dbReference type="InterPro" id="IPR000631">
    <property type="entry name" value="CARKD"/>
</dbReference>
<gene>
    <name evidence="23" type="ORF">MNBD_ACTINO01-1272</name>
</gene>
<keyword evidence="9" id="KW-0547">Nucleotide-binding</keyword>
<evidence type="ECO:0000256" key="9">
    <source>
        <dbReference type="ARBA" id="ARBA00022741"/>
    </source>
</evidence>
<dbReference type="GO" id="GO:0052855">
    <property type="term" value="F:ADP-dependent NAD(P)H-hydrate dehydratase activity"/>
    <property type="evidence" value="ECO:0007669"/>
    <property type="project" value="UniProtKB-EC"/>
</dbReference>
<protein>
    <recommendedName>
        <fullName evidence="18">Nicotinamide nucleotide repair protein</fullName>
        <ecNumber evidence="7">4.2.1.136</ecNumber>
        <ecNumber evidence="6">5.1.99.6</ecNumber>
    </recommendedName>
</protein>
<evidence type="ECO:0000256" key="11">
    <source>
        <dbReference type="ARBA" id="ARBA00022857"/>
    </source>
</evidence>
<dbReference type="Gene3D" id="3.40.1190.20">
    <property type="match status" value="1"/>
</dbReference>
<dbReference type="NCBIfam" id="TIGR00196">
    <property type="entry name" value="yjeF_cterm"/>
    <property type="match status" value="1"/>
</dbReference>
<evidence type="ECO:0000256" key="3">
    <source>
        <dbReference type="ARBA" id="ARBA00001958"/>
    </source>
</evidence>
<dbReference type="SUPFAM" id="SSF64153">
    <property type="entry name" value="YjeF N-terminal domain-like"/>
    <property type="match status" value="1"/>
</dbReference>
<keyword evidence="12" id="KW-0630">Potassium</keyword>
<dbReference type="NCBIfam" id="TIGR00197">
    <property type="entry name" value="yjeF_nterm"/>
    <property type="match status" value="1"/>
</dbReference>
<evidence type="ECO:0000259" key="22">
    <source>
        <dbReference type="PROSITE" id="PS51385"/>
    </source>
</evidence>
<dbReference type="GO" id="GO:0005524">
    <property type="term" value="F:ATP binding"/>
    <property type="evidence" value="ECO:0007669"/>
    <property type="project" value="UniProtKB-KW"/>
</dbReference>
<dbReference type="AlphaFoldDB" id="A0A3B0RTH6"/>